<dbReference type="EMBL" id="BMVU01000065">
    <property type="protein sequence ID" value="GGY08135.1"/>
    <property type="molecule type" value="Genomic_DNA"/>
</dbReference>
<proteinExistence type="predicted"/>
<sequence length="251" mass="27460">MDGLPPWVTLEVLQGGFATGTAGAGGPLQAYETEAARSFGVPAERRALFAHCLTEPGLAWLWARLDSGHYEIGVPEEVALLTVAWLVRHGETDAALGLVADLEPFAGRLRFLPRPTGEPAPDATATVHRYTVSETVGTLTRRRPDTAVETQRGALAVWQPFGDELLVHWLRTARDGRVLERVPDADWLADGEALLGRYRLLAAEHTRGSSVRSPRRRPPLNRRRPAERVAWTGPFEGGVLVQGTWLLRGDG</sequence>
<organism evidence="1 2">
    <name type="scientific">Streptomyces minutiscleroticus</name>
    <dbReference type="NCBI Taxonomy" id="68238"/>
    <lineage>
        <taxon>Bacteria</taxon>
        <taxon>Bacillati</taxon>
        <taxon>Actinomycetota</taxon>
        <taxon>Actinomycetes</taxon>
        <taxon>Kitasatosporales</taxon>
        <taxon>Streptomycetaceae</taxon>
        <taxon>Streptomyces</taxon>
    </lineage>
</organism>
<dbReference type="Proteomes" id="UP000619244">
    <property type="component" value="Unassembled WGS sequence"/>
</dbReference>
<reference evidence="1" key="1">
    <citation type="journal article" date="2014" name="Int. J. Syst. Evol. Microbiol.">
        <title>Complete genome sequence of Corynebacterium casei LMG S-19264T (=DSM 44701T), isolated from a smear-ripened cheese.</title>
        <authorList>
            <consortium name="US DOE Joint Genome Institute (JGI-PGF)"/>
            <person name="Walter F."/>
            <person name="Albersmeier A."/>
            <person name="Kalinowski J."/>
            <person name="Ruckert C."/>
        </authorList>
    </citation>
    <scope>NUCLEOTIDE SEQUENCE</scope>
    <source>
        <strain evidence="1">JCM 4790</strain>
    </source>
</reference>
<gene>
    <name evidence="1" type="ORF">GCM10010358_71570</name>
</gene>
<evidence type="ECO:0000313" key="1">
    <source>
        <dbReference type="EMBL" id="GGY08135.1"/>
    </source>
</evidence>
<comment type="caution">
    <text evidence="1">The sequence shown here is derived from an EMBL/GenBank/DDBJ whole genome shotgun (WGS) entry which is preliminary data.</text>
</comment>
<reference evidence="1" key="2">
    <citation type="submission" date="2020-09" db="EMBL/GenBank/DDBJ databases">
        <authorList>
            <person name="Sun Q."/>
            <person name="Ohkuma M."/>
        </authorList>
    </citation>
    <scope>NUCLEOTIDE SEQUENCE</scope>
    <source>
        <strain evidence="1">JCM 4790</strain>
    </source>
</reference>
<dbReference type="AlphaFoldDB" id="A0A918NZ11"/>
<evidence type="ECO:0000313" key="2">
    <source>
        <dbReference type="Proteomes" id="UP000619244"/>
    </source>
</evidence>
<name>A0A918NZ11_9ACTN</name>
<accession>A0A918NZ11</accession>
<protein>
    <submittedName>
        <fullName evidence="1">Uncharacterized protein</fullName>
    </submittedName>
</protein>
<keyword evidence="2" id="KW-1185">Reference proteome</keyword>